<dbReference type="EMBL" id="JACHEM010000010">
    <property type="protein sequence ID" value="MBB6437622.1"/>
    <property type="molecule type" value="Genomic_DNA"/>
</dbReference>
<comment type="caution">
    <text evidence="4">The sequence shown here is derived from an EMBL/GenBank/DDBJ whole genome shotgun (WGS) entry which is preliminary data.</text>
</comment>
<feature type="domain" description="PepSY" evidence="3">
    <location>
        <begin position="119"/>
        <end position="168"/>
    </location>
</feature>
<dbReference type="AlphaFoldDB" id="A0A7X0LR08"/>
<gene>
    <name evidence="4" type="ORF">HNQ79_004123</name>
</gene>
<protein>
    <submittedName>
        <fullName evidence="4">Putative membrane protein YkoI</fullName>
    </submittedName>
</protein>
<evidence type="ECO:0000256" key="1">
    <source>
        <dbReference type="SAM" id="MobiDB-lite"/>
    </source>
</evidence>
<reference evidence="4 5" key="1">
    <citation type="submission" date="2020-08" db="EMBL/GenBank/DDBJ databases">
        <title>Genomic Encyclopedia of Type Strains, Phase IV (KMG-IV): sequencing the most valuable type-strain genomes for metagenomic binning, comparative biology and taxonomic classification.</title>
        <authorList>
            <person name="Goeker M."/>
        </authorList>
    </citation>
    <scope>NUCLEOTIDE SEQUENCE [LARGE SCALE GENOMIC DNA]</scope>
    <source>
        <strain evidence="4 5">DSM 40141</strain>
    </source>
</reference>
<feature type="compositionally biased region" description="Basic and acidic residues" evidence="1">
    <location>
        <begin position="181"/>
        <end position="206"/>
    </location>
</feature>
<evidence type="ECO:0000313" key="4">
    <source>
        <dbReference type="EMBL" id="MBB6437622.1"/>
    </source>
</evidence>
<feature type="compositionally biased region" description="Low complexity" evidence="1">
    <location>
        <begin position="207"/>
        <end position="224"/>
    </location>
</feature>
<dbReference type="RefSeq" id="WP_185033074.1">
    <property type="nucleotide sequence ID" value="NZ_BNBN01000013.1"/>
</dbReference>
<evidence type="ECO:0000256" key="2">
    <source>
        <dbReference type="SAM" id="SignalP"/>
    </source>
</evidence>
<name>A0A7X0LR08_9ACTN</name>
<evidence type="ECO:0000313" key="5">
    <source>
        <dbReference type="Proteomes" id="UP000540423"/>
    </source>
</evidence>
<evidence type="ECO:0000259" key="3">
    <source>
        <dbReference type="Pfam" id="PF03413"/>
    </source>
</evidence>
<dbReference type="Proteomes" id="UP000540423">
    <property type="component" value="Unassembled WGS sequence"/>
</dbReference>
<proteinExistence type="predicted"/>
<dbReference type="InterPro" id="IPR025711">
    <property type="entry name" value="PepSY"/>
</dbReference>
<feature type="signal peptide" evidence="2">
    <location>
        <begin position="1"/>
        <end position="23"/>
    </location>
</feature>
<feature type="chain" id="PRO_5030960453" evidence="2">
    <location>
        <begin position="24"/>
        <end position="224"/>
    </location>
</feature>
<feature type="domain" description="PepSY" evidence="3">
    <location>
        <begin position="40"/>
        <end position="96"/>
    </location>
</feature>
<keyword evidence="5" id="KW-1185">Reference proteome</keyword>
<keyword evidence="2" id="KW-0732">Signal</keyword>
<dbReference type="Gene3D" id="3.30.505.20">
    <property type="match status" value="1"/>
</dbReference>
<accession>A0A7X0LR08</accession>
<sequence>MKRKTVIAAAVAAALVTGGTATALGLPSDDSASGPAATAVTAADATRAAEKAASAVPGTVTGLDLEDDGHEWDVDVFGKDGKWHEVTLDPAGTKVLRDHVETGPDTDDRDRHAPKNAPVTVQRAMEAALGATPGRVTEAGLEQGRWEIEIQDARGAGHDVTVDAKTGRAAVVPQQQDGDASDERADDASDERAADTADASDGRAADSTDASDTADAQDSPGADD</sequence>
<organism evidence="4 5">
    <name type="scientific">Streptomyces candidus</name>
    <dbReference type="NCBI Taxonomy" id="67283"/>
    <lineage>
        <taxon>Bacteria</taxon>
        <taxon>Bacillati</taxon>
        <taxon>Actinomycetota</taxon>
        <taxon>Actinomycetes</taxon>
        <taxon>Kitasatosporales</taxon>
        <taxon>Streptomycetaceae</taxon>
        <taxon>Streptomyces</taxon>
    </lineage>
</organism>
<feature type="region of interest" description="Disordered" evidence="1">
    <location>
        <begin position="155"/>
        <end position="224"/>
    </location>
</feature>
<dbReference type="Gene3D" id="3.10.450.40">
    <property type="match status" value="1"/>
</dbReference>
<feature type="compositionally biased region" description="Basic and acidic residues" evidence="1">
    <location>
        <begin position="155"/>
        <end position="166"/>
    </location>
</feature>
<dbReference type="Pfam" id="PF03413">
    <property type="entry name" value="PepSY"/>
    <property type="match status" value="2"/>
</dbReference>